<keyword evidence="1" id="KW-1133">Transmembrane helix</keyword>
<protein>
    <recommendedName>
        <fullName evidence="4">TM2 domain-containing protein</fullName>
    </recommendedName>
</protein>
<evidence type="ECO:0000256" key="1">
    <source>
        <dbReference type="SAM" id="Phobius"/>
    </source>
</evidence>
<dbReference type="GeneID" id="87756279"/>
<dbReference type="Proteomes" id="UP000199689">
    <property type="component" value="Unassembled WGS sequence"/>
</dbReference>
<evidence type="ECO:0000313" key="3">
    <source>
        <dbReference type="Proteomes" id="UP000199689"/>
    </source>
</evidence>
<dbReference type="AlphaFoldDB" id="A0A1G5WE81"/>
<evidence type="ECO:0008006" key="4">
    <source>
        <dbReference type="Google" id="ProtNLM"/>
    </source>
</evidence>
<sequence length="260" mass="30362">MIPARFKVHNYCSIVWTPPLPGGKIASGATVVRVRGEQIVDSASFVFTKDMEAGLMDMRKFLDIDMLLIYDSRSQLKEINDFCFRQGLPLFANTFLDLKELLEEVRESDCGNGNKEDILRDEKNYLQIKDSREQAEKISAIYLEAAGYLFDYEEPYPLWIKYLNKAEERFMAKHLSGREKSLTKAYLLLLLGLHYAYLGRPWMTFLYIGTIGGCGFWFLLDLFRMPYLLDMYYIYLANKVFRQIPEETRTRETNELDHTG</sequence>
<dbReference type="OrthoDB" id="9816361at2"/>
<keyword evidence="3" id="KW-1185">Reference proteome</keyword>
<accession>A0A1G5WE81</accession>
<keyword evidence="1" id="KW-0812">Transmembrane</keyword>
<dbReference type="RefSeq" id="WP_091364977.1">
    <property type="nucleotide sequence ID" value="NZ_FMXA01000017.1"/>
</dbReference>
<name>A0A1G5WE81_9FIRM</name>
<gene>
    <name evidence="2" type="ORF">SAMN02910343_01272</name>
</gene>
<proteinExistence type="predicted"/>
<reference evidence="2 3" key="1">
    <citation type="submission" date="2016-10" db="EMBL/GenBank/DDBJ databases">
        <authorList>
            <person name="de Groot N.N."/>
        </authorList>
    </citation>
    <scope>NUCLEOTIDE SEQUENCE [LARGE SCALE GENOMIC DNA]</scope>
    <source>
        <strain evidence="2 3">DSM 15230</strain>
    </source>
</reference>
<dbReference type="EMBL" id="FMXA01000017">
    <property type="protein sequence ID" value="SDA55555.1"/>
    <property type="molecule type" value="Genomic_DNA"/>
</dbReference>
<keyword evidence="1" id="KW-0472">Membrane</keyword>
<organism evidence="2 3">
    <name type="scientific">Allisonella histaminiformans</name>
    <dbReference type="NCBI Taxonomy" id="209880"/>
    <lineage>
        <taxon>Bacteria</taxon>
        <taxon>Bacillati</taxon>
        <taxon>Bacillota</taxon>
        <taxon>Negativicutes</taxon>
        <taxon>Veillonellales</taxon>
        <taxon>Veillonellaceae</taxon>
        <taxon>Allisonella</taxon>
    </lineage>
</organism>
<evidence type="ECO:0000313" key="2">
    <source>
        <dbReference type="EMBL" id="SDA55555.1"/>
    </source>
</evidence>
<feature type="transmembrane region" description="Helical" evidence="1">
    <location>
        <begin position="204"/>
        <end position="223"/>
    </location>
</feature>